<accession>A0AAV3ZTB3</accession>
<organism evidence="1 2">
    <name type="scientific">Plakobranchus ocellatus</name>
    <dbReference type="NCBI Taxonomy" id="259542"/>
    <lineage>
        <taxon>Eukaryota</taxon>
        <taxon>Metazoa</taxon>
        <taxon>Spiralia</taxon>
        <taxon>Lophotrochozoa</taxon>
        <taxon>Mollusca</taxon>
        <taxon>Gastropoda</taxon>
        <taxon>Heterobranchia</taxon>
        <taxon>Euthyneura</taxon>
        <taxon>Panpulmonata</taxon>
        <taxon>Sacoglossa</taxon>
        <taxon>Placobranchoidea</taxon>
        <taxon>Plakobranchidae</taxon>
        <taxon>Plakobranchus</taxon>
    </lineage>
</organism>
<gene>
    <name evidence="1" type="ORF">PoB_002422800</name>
</gene>
<dbReference type="EMBL" id="BLXT01002806">
    <property type="protein sequence ID" value="GFN97722.1"/>
    <property type="molecule type" value="Genomic_DNA"/>
</dbReference>
<evidence type="ECO:0000313" key="1">
    <source>
        <dbReference type="EMBL" id="GFN97722.1"/>
    </source>
</evidence>
<protein>
    <submittedName>
        <fullName evidence="1">Uncharacterized protein</fullName>
    </submittedName>
</protein>
<proteinExistence type="predicted"/>
<reference evidence="1 2" key="1">
    <citation type="journal article" date="2021" name="Elife">
        <title>Chloroplast acquisition without the gene transfer in kleptoplastic sea slugs, Plakobranchus ocellatus.</title>
        <authorList>
            <person name="Maeda T."/>
            <person name="Takahashi S."/>
            <person name="Yoshida T."/>
            <person name="Shimamura S."/>
            <person name="Takaki Y."/>
            <person name="Nagai Y."/>
            <person name="Toyoda A."/>
            <person name="Suzuki Y."/>
            <person name="Arimoto A."/>
            <person name="Ishii H."/>
            <person name="Satoh N."/>
            <person name="Nishiyama T."/>
            <person name="Hasebe M."/>
            <person name="Maruyama T."/>
            <person name="Minagawa J."/>
            <person name="Obokata J."/>
            <person name="Shigenobu S."/>
        </authorList>
    </citation>
    <scope>NUCLEOTIDE SEQUENCE [LARGE SCALE GENOMIC DNA]</scope>
</reference>
<keyword evidence="2" id="KW-1185">Reference proteome</keyword>
<comment type="caution">
    <text evidence="1">The sequence shown here is derived from an EMBL/GenBank/DDBJ whole genome shotgun (WGS) entry which is preliminary data.</text>
</comment>
<evidence type="ECO:0000313" key="2">
    <source>
        <dbReference type="Proteomes" id="UP000735302"/>
    </source>
</evidence>
<dbReference type="AlphaFoldDB" id="A0AAV3ZTB3"/>
<sequence length="133" mass="15053">MTQGFLKLLSTVLYNKSLSLLMGSMAFGAPSGETGKRSSRHINHSGDYVLLVIDLVKASFVDTGHLRVDSPVMEDKQPPLWVKSYQIHVRIKRDITEAQHQVLFLIRILYPTTNIQLSSTEMVYICDEKNCNL</sequence>
<name>A0AAV3ZTB3_9GAST</name>
<dbReference type="Proteomes" id="UP000735302">
    <property type="component" value="Unassembled WGS sequence"/>
</dbReference>